<evidence type="ECO:0008006" key="3">
    <source>
        <dbReference type="Google" id="ProtNLM"/>
    </source>
</evidence>
<comment type="caution">
    <text evidence="1">The sequence shown here is derived from an EMBL/GenBank/DDBJ whole genome shotgun (WGS) entry which is preliminary data.</text>
</comment>
<dbReference type="GeneID" id="76995869"/>
<dbReference type="EMBL" id="JAMDMM010000004">
    <property type="protein sequence ID" value="MCY9605860.1"/>
    <property type="molecule type" value="Genomic_DNA"/>
</dbReference>
<gene>
    <name evidence="1" type="ORF">M5W83_01525</name>
</gene>
<evidence type="ECO:0000313" key="2">
    <source>
        <dbReference type="Proteomes" id="UP001209276"/>
    </source>
</evidence>
<evidence type="ECO:0000313" key="1">
    <source>
        <dbReference type="EMBL" id="MCY9605860.1"/>
    </source>
</evidence>
<accession>A0ABT4FNW4</accession>
<dbReference type="RefSeq" id="WP_244194165.1">
    <property type="nucleotide sequence ID" value="NZ_CABMNB010000025.1"/>
</dbReference>
<reference evidence="1 2" key="1">
    <citation type="submission" date="2022-05" db="EMBL/GenBank/DDBJ databases">
        <title>Genome Sequencing of Bee-Associated Microbes.</title>
        <authorList>
            <person name="Dunlap C."/>
        </authorList>
    </citation>
    <scope>NUCLEOTIDE SEQUENCE [LARGE SCALE GENOMIC DNA]</scope>
    <source>
        <strain evidence="1 2">NRRL B-14613</strain>
    </source>
</reference>
<organism evidence="1 2">
    <name type="scientific">Paenibacillus thiaminolyticus</name>
    <name type="common">Bacillus thiaminolyticus</name>
    <dbReference type="NCBI Taxonomy" id="49283"/>
    <lineage>
        <taxon>Bacteria</taxon>
        <taxon>Bacillati</taxon>
        <taxon>Bacillota</taxon>
        <taxon>Bacilli</taxon>
        <taxon>Bacillales</taxon>
        <taxon>Paenibacillaceae</taxon>
        <taxon>Paenibacillus</taxon>
    </lineage>
</organism>
<proteinExistence type="predicted"/>
<protein>
    <recommendedName>
        <fullName evidence="3">Topology modulation protein</fullName>
    </recommendedName>
</protein>
<dbReference type="Proteomes" id="UP001209276">
    <property type="component" value="Unassembled WGS sequence"/>
</dbReference>
<sequence>MKWVNFNIITTYRVLKRRIQYHGQTRPDLNEGCPESIDWEFIKYGWNFRRDKRPGIMAKLESYSPTTKIIIIRKPKEASLMLEEIRRLGLSYFEESEAWGP</sequence>
<keyword evidence="2" id="KW-1185">Reference proteome</keyword>
<name>A0ABT4FNW4_PANTH</name>